<feature type="transmembrane region" description="Helical" evidence="13">
    <location>
        <begin position="638"/>
        <end position="662"/>
    </location>
</feature>
<dbReference type="SUPFAM" id="SSF53822">
    <property type="entry name" value="Periplasmic binding protein-like I"/>
    <property type="match status" value="1"/>
</dbReference>
<dbReference type="InterPro" id="IPR000337">
    <property type="entry name" value="GPCR_3"/>
</dbReference>
<keyword evidence="3" id="KW-1003">Cell membrane</keyword>
<name>A0A2S1WM77_9ANNE</name>
<evidence type="ECO:0000256" key="9">
    <source>
        <dbReference type="ARBA" id="ARBA00023157"/>
    </source>
</evidence>
<dbReference type="InterPro" id="IPR001828">
    <property type="entry name" value="ANF_lig-bd_rcpt"/>
</dbReference>
<keyword evidence="5 14" id="KW-0732">Signal</keyword>
<feature type="transmembrane region" description="Helical" evidence="13">
    <location>
        <begin position="700"/>
        <end position="722"/>
    </location>
</feature>
<dbReference type="PROSITE" id="PS50259">
    <property type="entry name" value="G_PROTEIN_RECEP_F3_4"/>
    <property type="match status" value="1"/>
</dbReference>
<evidence type="ECO:0000256" key="5">
    <source>
        <dbReference type="ARBA" id="ARBA00022729"/>
    </source>
</evidence>
<evidence type="ECO:0000256" key="13">
    <source>
        <dbReference type="SAM" id="Phobius"/>
    </source>
</evidence>
<dbReference type="InterPro" id="IPR017978">
    <property type="entry name" value="GPCR_3_C"/>
</dbReference>
<dbReference type="InterPro" id="IPR050726">
    <property type="entry name" value="mGluR"/>
</dbReference>
<evidence type="ECO:0000256" key="14">
    <source>
        <dbReference type="SAM" id="SignalP"/>
    </source>
</evidence>
<dbReference type="InterPro" id="IPR038550">
    <property type="entry name" value="GPCR_3_9-Cys_sf"/>
</dbReference>
<evidence type="ECO:0000256" key="12">
    <source>
        <dbReference type="ARBA" id="ARBA00023224"/>
    </source>
</evidence>
<keyword evidence="11" id="KW-0325">Glycoprotein</keyword>
<feature type="signal peptide" evidence="14">
    <location>
        <begin position="1"/>
        <end position="21"/>
    </location>
</feature>
<feature type="transmembrane region" description="Helical" evidence="13">
    <location>
        <begin position="752"/>
        <end position="772"/>
    </location>
</feature>
<feature type="domain" description="G-protein coupled receptors family 3 profile" evidence="15">
    <location>
        <begin position="639"/>
        <end position="905"/>
    </location>
</feature>
<reference evidence="16" key="1">
    <citation type="submission" date="2018-02" db="EMBL/GenBank/DDBJ databases">
        <title>Hirudo verbana central nervous system transcriptome analysis of ion channel and receptor content.</title>
        <authorList>
            <person name="Northcutt A.J."/>
            <person name="Schulz D.J."/>
            <person name="Mesce K.A."/>
        </authorList>
    </citation>
    <scope>NUCLEOTIDE SEQUENCE</scope>
</reference>
<evidence type="ECO:0000256" key="1">
    <source>
        <dbReference type="ARBA" id="ARBA00004651"/>
    </source>
</evidence>
<keyword evidence="8 13" id="KW-0472">Membrane</keyword>
<feature type="chain" id="PRO_5015490155" evidence="14">
    <location>
        <begin position="22"/>
        <end position="980"/>
    </location>
</feature>
<keyword evidence="4 13" id="KW-0812">Transmembrane</keyword>
<dbReference type="InterPro" id="IPR017979">
    <property type="entry name" value="GPCR_3_CS"/>
</dbReference>
<dbReference type="Pfam" id="PF07562">
    <property type="entry name" value="NCD3G"/>
    <property type="match status" value="1"/>
</dbReference>
<evidence type="ECO:0000256" key="4">
    <source>
        <dbReference type="ARBA" id="ARBA00022692"/>
    </source>
</evidence>
<dbReference type="InterPro" id="IPR011500">
    <property type="entry name" value="GPCR_3_9-Cys_dom"/>
</dbReference>
<keyword evidence="6 13" id="KW-1133">Transmembrane helix</keyword>
<accession>A0A2S1WM77</accession>
<keyword evidence="7" id="KW-0297">G-protein coupled receptor</keyword>
<keyword evidence="9" id="KW-1015">Disulfide bond</keyword>
<dbReference type="Pfam" id="PF01094">
    <property type="entry name" value="ANF_receptor"/>
    <property type="match status" value="1"/>
</dbReference>
<proteinExistence type="evidence at transcript level"/>
<evidence type="ECO:0000256" key="7">
    <source>
        <dbReference type="ARBA" id="ARBA00023040"/>
    </source>
</evidence>
<dbReference type="Gene3D" id="3.40.50.2300">
    <property type="match status" value="2"/>
</dbReference>
<dbReference type="AlphaFoldDB" id="A0A2S1WM77"/>
<keyword evidence="12" id="KW-0807">Transducer</keyword>
<feature type="transmembrane region" description="Helical" evidence="13">
    <location>
        <begin position="674"/>
        <end position="694"/>
    </location>
</feature>
<dbReference type="Gene3D" id="2.10.50.30">
    <property type="entry name" value="GPCR, family 3, nine cysteines domain"/>
    <property type="match status" value="1"/>
</dbReference>
<dbReference type="CDD" id="cd15934">
    <property type="entry name" value="7tmC_mGluRs_group2_3"/>
    <property type="match status" value="1"/>
</dbReference>
<dbReference type="GO" id="GO:0005886">
    <property type="term" value="C:plasma membrane"/>
    <property type="evidence" value="ECO:0007669"/>
    <property type="project" value="UniProtKB-SubCell"/>
</dbReference>
<evidence type="ECO:0000313" key="16">
    <source>
        <dbReference type="EMBL" id="AWJ68195.1"/>
    </source>
</evidence>
<dbReference type="PANTHER" id="PTHR24060">
    <property type="entry name" value="METABOTROPIC GLUTAMATE RECEPTOR"/>
    <property type="match status" value="1"/>
</dbReference>
<comment type="similarity">
    <text evidence="2">Belongs to the G-protein coupled receptor 3 family.</text>
</comment>
<dbReference type="PROSITE" id="PS00981">
    <property type="entry name" value="G_PROTEIN_RECEP_F3_3"/>
    <property type="match status" value="1"/>
</dbReference>
<protein>
    <submittedName>
        <fullName evidence="16">Putative metabotropic glutamate receptor 1</fullName>
    </submittedName>
</protein>
<evidence type="ECO:0000256" key="10">
    <source>
        <dbReference type="ARBA" id="ARBA00023170"/>
    </source>
</evidence>
<dbReference type="InterPro" id="IPR000162">
    <property type="entry name" value="GPCR_3_mtglu_rcpt"/>
</dbReference>
<evidence type="ECO:0000256" key="3">
    <source>
        <dbReference type="ARBA" id="ARBA00022475"/>
    </source>
</evidence>
<dbReference type="GO" id="GO:0004930">
    <property type="term" value="F:G protein-coupled receptor activity"/>
    <property type="evidence" value="ECO:0007669"/>
    <property type="project" value="UniProtKB-KW"/>
</dbReference>
<evidence type="ECO:0000256" key="8">
    <source>
        <dbReference type="ARBA" id="ARBA00023136"/>
    </source>
</evidence>
<dbReference type="EMBL" id="MG973342">
    <property type="protein sequence ID" value="AWJ68195.1"/>
    <property type="molecule type" value="mRNA"/>
</dbReference>
<feature type="transmembrane region" description="Helical" evidence="13">
    <location>
        <begin position="831"/>
        <end position="853"/>
    </location>
</feature>
<dbReference type="PRINTS" id="PR00593">
    <property type="entry name" value="MTABOTROPICR"/>
</dbReference>
<organism evidence="16">
    <name type="scientific">Hirudo verbana</name>
    <dbReference type="NCBI Taxonomy" id="311461"/>
    <lineage>
        <taxon>Eukaryota</taxon>
        <taxon>Metazoa</taxon>
        <taxon>Spiralia</taxon>
        <taxon>Lophotrochozoa</taxon>
        <taxon>Annelida</taxon>
        <taxon>Clitellata</taxon>
        <taxon>Hirudinea</taxon>
        <taxon>Hirudinida</taxon>
        <taxon>Hirudiniformes</taxon>
        <taxon>Hirudinidae</taxon>
        <taxon>Hirudo</taxon>
    </lineage>
</organism>
<evidence type="ECO:0000256" key="6">
    <source>
        <dbReference type="ARBA" id="ARBA00022989"/>
    </source>
</evidence>
<sequence>MKMEYCKCLVFCSALVSVVSASNIKSVPLKQIKRAPQVIAAEIDGDFILGGLFPVHKKNANGCGEIQPDRGIQRVEAMLFTIDHINNNSEILPHIKLGAKILDTCSRETHALDQSLVYVRASLNVVDPNLFKCSDGSNPSLSISPEKVFAVVGGSYSSVSIQVANLLRLFKIPQVSYASTSAALSDKARFELFARTVPPDNFQAKAMADIVRYFNWSYVNTVASEGEYGEMGIDSFRQEARLRNVCIAVSEKVSQSATPERFDEIIERLLTKPSARVVVLFLRIEDAREVLSAAKRQNKTNHFVWVASDGWGKEEMPVKGNDDIVEGAITIELHSSRIDEFDEYFTSLKLSNNNRNPWFREYWEYVHECTFENNGTKYRNNHNRKIIDDVRFRMNITLPPIRGNIPKICTGNEPLGPKIYTQESKMQFVFDAVYSLAHALHNMLEDQCVNMKPFKKKLHCYKHAQIDGIELYKKYLLDLSFQDGYGSTVRFDKNGDGIGQYNIMNYRKNLTTGKFEYINIGKWNFSGLFMVASQKRSDINKHTNQSNYDLPERPGTVYWTGNTSELPSSKCSLACEFGQVKHVQQGEACCWVCINCEPFEIVKDEFSCEACPFGTWPSSPGKTRCMELEVQYMDWNGIYAIVPLFLSLLGIFCTIVAAASFIKNLDSPVVKASGRELTFMLFGGFFICYLQTFILLTKPSIVVCGLQRFSIGFGFSVMYASLFTKTNRISRIFDSARKSAKPPIFISPKSQVILTLILISVQIIGSFVWLIADPPDVRIDHPFDRMNEIVLKCRLRSEWFIISLSYNMFLIIVCTIYAIKTRKIPGNFNESKHIGFTMYTTCIIWLAFIPIYFGTFNSFQIQIMTLCMSISLSAFVALVCLFSPKLYLIWFRKDKKVRKLTMKYPSRNLRVESVESKLTQTTSKMAKVGLTINAFTPVACQINRNVDRGNISKQINKGATKDNDTSTSIQNVIIDSVYIL</sequence>
<dbReference type="InterPro" id="IPR028082">
    <property type="entry name" value="Peripla_BP_I"/>
</dbReference>
<evidence type="ECO:0000259" key="15">
    <source>
        <dbReference type="PROSITE" id="PS50259"/>
    </source>
</evidence>
<dbReference type="FunFam" id="3.40.50.2300:FF:000009">
    <property type="entry name" value="Glutamate receptor, metabotropic 4"/>
    <property type="match status" value="1"/>
</dbReference>
<dbReference type="FunFam" id="2.10.50.30:FF:000001">
    <property type="entry name" value="metabotropic glutamate receptor 1"/>
    <property type="match status" value="1"/>
</dbReference>
<dbReference type="PROSITE" id="PS00979">
    <property type="entry name" value="G_PROTEIN_RECEP_F3_1"/>
    <property type="match status" value="1"/>
</dbReference>
<comment type="subcellular location">
    <subcellularLocation>
        <location evidence="1">Cell membrane</location>
        <topology evidence="1">Multi-pass membrane protein</topology>
    </subcellularLocation>
</comment>
<keyword evidence="10 16" id="KW-0675">Receptor</keyword>
<feature type="transmembrane region" description="Helical" evidence="13">
    <location>
        <begin position="799"/>
        <end position="819"/>
    </location>
</feature>
<dbReference type="Pfam" id="PF00003">
    <property type="entry name" value="7tm_3"/>
    <property type="match status" value="1"/>
</dbReference>
<evidence type="ECO:0000256" key="2">
    <source>
        <dbReference type="ARBA" id="ARBA00007242"/>
    </source>
</evidence>
<feature type="transmembrane region" description="Helical" evidence="13">
    <location>
        <begin position="859"/>
        <end position="890"/>
    </location>
</feature>
<dbReference type="PRINTS" id="PR00248">
    <property type="entry name" value="GPCRMGR"/>
</dbReference>
<evidence type="ECO:0000256" key="11">
    <source>
        <dbReference type="ARBA" id="ARBA00023180"/>
    </source>
</evidence>